<dbReference type="InterPro" id="IPR006594">
    <property type="entry name" value="LisH"/>
</dbReference>
<dbReference type="EMBL" id="JAEAOA010001951">
    <property type="protein sequence ID" value="KAK3586077.1"/>
    <property type="molecule type" value="Genomic_DNA"/>
</dbReference>
<proteinExistence type="inferred from homology"/>
<evidence type="ECO:0000256" key="10">
    <source>
        <dbReference type="ARBA" id="ARBA00070736"/>
    </source>
</evidence>
<keyword evidence="6" id="KW-0970">Cilium biogenesis/degradation</keyword>
<evidence type="ECO:0000256" key="6">
    <source>
        <dbReference type="ARBA" id="ARBA00022794"/>
    </source>
</evidence>
<evidence type="ECO:0000259" key="13">
    <source>
        <dbReference type="Pfam" id="PF09398"/>
    </source>
</evidence>
<keyword evidence="15" id="KW-1185">Reference proteome</keyword>
<dbReference type="GO" id="GO:0031514">
    <property type="term" value="C:motile cilium"/>
    <property type="evidence" value="ECO:0007669"/>
    <property type="project" value="TreeGrafter"/>
</dbReference>
<organism evidence="14 15">
    <name type="scientific">Potamilus streckersoni</name>
    <dbReference type="NCBI Taxonomy" id="2493646"/>
    <lineage>
        <taxon>Eukaryota</taxon>
        <taxon>Metazoa</taxon>
        <taxon>Spiralia</taxon>
        <taxon>Lophotrochozoa</taxon>
        <taxon>Mollusca</taxon>
        <taxon>Bivalvia</taxon>
        <taxon>Autobranchia</taxon>
        <taxon>Heteroconchia</taxon>
        <taxon>Palaeoheterodonta</taxon>
        <taxon>Unionida</taxon>
        <taxon>Unionoidea</taxon>
        <taxon>Unionidae</taxon>
        <taxon>Ambleminae</taxon>
        <taxon>Lampsilini</taxon>
        <taxon>Potamilus</taxon>
    </lineage>
</organism>
<name>A0AAE0S6F8_9BIVA</name>
<gene>
    <name evidence="14" type="ORF">CHS0354_033200</name>
</gene>
<dbReference type="GO" id="GO:0034453">
    <property type="term" value="P:microtubule anchoring"/>
    <property type="evidence" value="ECO:0007669"/>
    <property type="project" value="InterPro"/>
</dbReference>
<dbReference type="Proteomes" id="UP001195483">
    <property type="component" value="Unassembled WGS sequence"/>
</dbReference>
<accession>A0AAE0S6F8</accession>
<comment type="similarity">
    <text evidence="4">Belongs to the CEP43 family.</text>
</comment>
<evidence type="ECO:0000313" key="15">
    <source>
        <dbReference type="Proteomes" id="UP001195483"/>
    </source>
</evidence>
<comment type="function">
    <text evidence="9">Involved in the biogenesis of cilia. Required for the recruitment of PLK1 to centrosomes and S phase progression.</text>
</comment>
<keyword evidence="5" id="KW-0963">Cytoplasm</keyword>
<reference evidence="14" key="2">
    <citation type="journal article" date="2021" name="Genome Biol. Evol.">
        <title>Developing a high-quality reference genome for a parasitic bivalve with doubly uniparental inheritance (Bivalvia: Unionida).</title>
        <authorList>
            <person name="Smith C.H."/>
        </authorList>
    </citation>
    <scope>NUCLEOTIDE SEQUENCE</scope>
    <source>
        <strain evidence="14">CHS0354</strain>
        <tissue evidence="14">Mantle</tissue>
    </source>
</reference>
<dbReference type="InterPro" id="IPR018993">
    <property type="entry name" value="FOP_dimerisation-dom_N"/>
</dbReference>
<sequence>MASTQELKDVVKECLENRGILGQIKARIRAEVFNALDDNTEAKPPLNNENMIINELIREYLEFNKYKYTASVLVAESGQPKTPLDRRFLAKELNVEEDRNSSSVPLLYGIVSHFLRQNKLQYPNRPTSPYMSRNALYHETERGMGSSEGFHDGDPFVVMGGKR</sequence>
<evidence type="ECO:0000256" key="4">
    <source>
        <dbReference type="ARBA" id="ARBA00005385"/>
    </source>
</evidence>
<feature type="domain" description="FGFR1 oncogene partner (FOP) N-terminal dimerisation" evidence="13">
    <location>
        <begin position="43"/>
        <end position="113"/>
    </location>
</feature>
<protein>
    <recommendedName>
        <fullName evidence="10">Centrosomal protein 20</fullName>
    </recommendedName>
    <alternativeName>
        <fullName evidence="11">FGFR1OP N-terminal-like protein</fullName>
    </alternativeName>
    <alternativeName>
        <fullName evidence="12">LisH domain-containing protein FOPNL</fullName>
    </alternativeName>
</protein>
<evidence type="ECO:0000256" key="3">
    <source>
        <dbReference type="ARBA" id="ARBA00004607"/>
    </source>
</evidence>
<dbReference type="GO" id="GO:0034451">
    <property type="term" value="C:centriolar satellite"/>
    <property type="evidence" value="ECO:0007669"/>
    <property type="project" value="UniProtKB-SubCell"/>
</dbReference>
<comment type="caution">
    <text evidence="14">The sequence shown here is derived from an EMBL/GenBank/DDBJ whole genome shotgun (WGS) entry which is preliminary data.</text>
</comment>
<evidence type="ECO:0000256" key="2">
    <source>
        <dbReference type="ARBA" id="ARBA00004463"/>
    </source>
</evidence>
<dbReference type="GO" id="GO:0036064">
    <property type="term" value="C:ciliary basal body"/>
    <property type="evidence" value="ECO:0007669"/>
    <property type="project" value="TreeGrafter"/>
</dbReference>
<comment type="subcellular location">
    <subcellularLocation>
        <location evidence="1">Cytoplasm</location>
        <location evidence="1">Cytoskeleton</location>
        <location evidence="1">Cilium basal body</location>
    </subcellularLocation>
    <subcellularLocation>
        <location evidence="3">Cytoplasm</location>
        <location evidence="3">Cytoskeleton</location>
        <location evidence="3">Microtubule organizing center</location>
        <location evidence="3">Centrosome</location>
        <location evidence="3">Centriolar satellite</location>
    </subcellularLocation>
    <subcellularLocation>
        <location evidence="2">Cytoplasmic granule</location>
    </subcellularLocation>
</comment>
<dbReference type="Gene3D" id="1.20.960.40">
    <property type="match status" value="1"/>
</dbReference>
<keyword evidence="7" id="KW-0206">Cytoskeleton</keyword>
<evidence type="ECO:0000313" key="14">
    <source>
        <dbReference type="EMBL" id="KAK3586077.1"/>
    </source>
</evidence>
<dbReference type="Pfam" id="PF09398">
    <property type="entry name" value="FOP_dimer"/>
    <property type="match status" value="1"/>
</dbReference>
<evidence type="ECO:0000256" key="11">
    <source>
        <dbReference type="ARBA" id="ARBA00076755"/>
    </source>
</evidence>
<evidence type="ECO:0000256" key="7">
    <source>
        <dbReference type="ARBA" id="ARBA00023212"/>
    </source>
</evidence>
<evidence type="ECO:0000256" key="9">
    <source>
        <dbReference type="ARBA" id="ARBA00055043"/>
    </source>
</evidence>
<keyword evidence="8" id="KW-0966">Cell projection</keyword>
<evidence type="ECO:0000256" key="8">
    <source>
        <dbReference type="ARBA" id="ARBA00023273"/>
    </source>
</evidence>
<dbReference type="FunFam" id="1.20.960.40:FF:000002">
    <property type="entry name" value="LisH domain-containing protein FOPNL"/>
    <property type="match status" value="1"/>
</dbReference>
<reference evidence="14" key="3">
    <citation type="submission" date="2023-05" db="EMBL/GenBank/DDBJ databases">
        <authorList>
            <person name="Smith C.H."/>
        </authorList>
    </citation>
    <scope>NUCLEOTIDE SEQUENCE</scope>
    <source>
        <strain evidence="14">CHS0354</strain>
        <tissue evidence="14">Mantle</tissue>
    </source>
</reference>
<dbReference type="PANTHER" id="PTHR15431:SF19">
    <property type="entry name" value="CENTROSOMAL PROTEIN 20-RELATED"/>
    <property type="match status" value="1"/>
</dbReference>
<dbReference type="PROSITE" id="PS50896">
    <property type="entry name" value="LISH"/>
    <property type="match status" value="1"/>
</dbReference>
<dbReference type="SMART" id="SM00667">
    <property type="entry name" value="LisH"/>
    <property type="match status" value="1"/>
</dbReference>
<dbReference type="AlphaFoldDB" id="A0AAE0S6F8"/>
<evidence type="ECO:0000256" key="5">
    <source>
        <dbReference type="ARBA" id="ARBA00022490"/>
    </source>
</evidence>
<reference evidence="14" key="1">
    <citation type="journal article" date="2021" name="Genome Biol. Evol.">
        <title>A High-Quality Reference Genome for a Parasitic Bivalve with Doubly Uniparental Inheritance (Bivalvia: Unionida).</title>
        <authorList>
            <person name="Smith C.H."/>
        </authorList>
    </citation>
    <scope>NUCLEOTIDE SEQUENCE</scope>
    <source>
        <strain evidence="14">CHS0354</strain>
    </source>
</reference>
<dbReference type="GO" id="GO:0060271">
    <property type="term" value="P:cilium assembly"/>
    <property type="evidence" value="ECO:0007669"/>
    <property type="project" value="TreeGrafter"/>
</dbReference>
<dbReference type="PANTHER" id="PTHR15431">
    <property type="entry name" value="FGFR1 ONCOGENE PARTNER/LISH DOMAIN-CONTAINING PROTEIN"/>
    <property type="match status" value="1"/>
</dbReference>
<evidence type="ECO:0000256" key="12">
    <source>
        <dbReference type="ARBA" id="ARBA00081996"/>
    </source>
</evidence>
<evidence type="ECO:0000256" key="1">
    <source>
        <dbReference type="ARBA" id="ARBA00004120"/>
    </source>
</evidence>